<keyword evidence="4" id="KW-1185">Reference proteome</keyword>
<gene>
    <name evidence="3" type="ORF">ANCDUO_21715</name>
</gene>
<dbReference type="InterPro" id="IPR051962">
    <property type="entry name" value="Cuticlin"/>
</dbReference>
<organism evidence="3 4">
    <name type="scientific">Ancylostoma duodenale</name>
    <dbReference type="NCBI Taxonomy" id="51022"/>
    <lineage>
        <taxon>Eukaryota</taxon>
        <taxon>Metazoa</taxon>
        <taxon>Ecdysozoa</taxon>
        <taxon>Nematoda</taxon>
        <taxon>Chromadorea</taxon>
        <taxon>Rhabditida</taxon>
        <taxon>Rhabditina</taxon>
        <taxon>Rhabditomorpha</taxon>
        <taxon>Strongyloidea</taxon>
        <taxon>Ancylostomatidae</taxon>
        <taxon>Ancylostomatinae</taxon>
        <taxon>Ancylostoma</taxon>
    </lineage>
</organism>
<name>A0A0C2BW78_9BILA</name>
<evidence type="ECO:0000313" key="3">
    <source>
        <dbReference type="EMBL" id="KIH48218.1"/>
    </source>
</evidence>
<dbReference type="Pfam" id="PF25301">
    <property type="entry name" value="CUT_C"/>
    <property type="match status" value="1"/>
</dbReference>
<dbReference type="AlphaFoldDB" id="A0A0C2BW78"/>
<evidence type="ECO:0000256" key="1">
    <source>
        <dbReference type="ARBA" id="ARBA00022729"/>
    </source>
</evidence>
<dbReference type="PANTHER" id="PTHR22907:SF15">
    <property type="entry name" value="ZP DOMAIN-CONTAINING PROTEIN"/>
    <property type="match status" value="1"/>
</dbReference>
<protein>
    <recommendedName>
        <fullName evidence="2">Cuticlin C-terminal domain-containing protein</fullName>
    </recommendedName>
</protein>
<evidence type="ECO:0000313" key="4">
    <source>
        <dbReference type="Proteomes" id="UP000054047"/>
    </source>
</evidence>
<reference evidence="3 4" key="1">
    <citation type="submission" date="2013-12" db="EMBL/GenBank/DDBJ databases">
        <title>Draft genome of the parsitic nematode Ancylostoma duodenale.</title>
        <authorList>
            <person name="Mitreva M."/>
        </authorList>
    </citation>
    <scope>NUCLEOTIDE SEQUENCE [LARGE SCALE GENOMIC DNA]</scope>
    <source>
        <strain evidence="3 4">Zhejiang</strain>
    </source>
</reference>
<proteinExistence type="predicted"/>
<dbReference type="EMBL" id="KN761532">
    <property type="protein sequence ID" value="KIH48218.1"/>
    <property type="molecule type" value="Genomic_DNA"/>
</dbReference>
<sequence length="124" mass="13853">MQADKTVTYPITVATQEIAGLTEIAEMPRCRYEVIDPETRDTVDVVTVGNLWCMTVHSCHVEDGSGTTFSILDDRGCSIDRYLLDNLEYGPGPLQAQKEAHAFKFADKVRVQTTRGSMVQGRRK</sequence>
<feature type="domain" description="Cuticlin C-terminal" evidence="2">
    <location>
        <begin position="49"/>
        <end position="112"/>
    </location>
</feature>
<evidence type="ECO:0000259" key="2">
    <source>
        <dbReference type="Pfam" id="PF25301"/>
    </source>
</evidence>
<keyword evidence="1" id="KW-0732">Signal</keyword>
<dbReference type="PANTHER" id="PTHR22907">
    <property type="entry name" value="GH04558P"/>
    <property type="match status" value="1"/>
</dbReference>
<dbReference type="Proteomes" id="UP000054047">
    <property type="component" value="Unassembled WGS sequence"/>
</dbReference>
<dbReference type="OrthoDB" id="6139674at2759"/>
<dbReference type="InterPro" id="IPR057475">
    <property type="entry name" value="CUT_C"/>
</dbReference>
<accession>A0A0C2BW78</accession>